<dbReference type="GO" id="GO:0020037">
    <property type="term" value="F:heme binding"/>
    <property type="evidence" value="ECO:0007669"/>
    <property type="project" value="InterPro"/>
</dbReference>
<keyword evidence="2 4" id="KW-0479">Metal-binding</keyword>
<keyword evidence="6" id="KW-0472">Membrane</keyword>
<evidence type="ECO:0000256" key="3">
    <source>
        <dbReference type="ARBA" id="ARBA00023004"/>
    </source>
</evidence>
<dbReference type="EMBL" id="BMDI01000001">
    <property type="protein sequence ID" value="GGI16933.1"/>
    <property type="molecule type" value="Genomic_DNA"/>
</dbReference>
<dbReference type="Proteomes" id="UP000642180">
    <property type="component" value="Unassembled WGS sequence"/>
</dbReference>
<evidence type="ECO:0000256" key="1">
    <source>
        <dbReference type="ARBA" id="ARBA00022617"/>
    </source>
</evidence>
<dbReference type="PROSITE" id="PS51007">
    <property type="entry name" value="CYTC"/>
    <property type="match status" value="1"/>
</dbReference>
<keyword evidence="1 4" id="KW-0349">Heme</keyword>
<feature type="compositionally biased region" description="Basic and acidic residues" evidence="5">
    <location>
        <begin position="173"/>
        <end position="182"/>
    </location>
</feature>
<name>A0A8J3AM01_9BURK</name>
<dbReference type="AlphaFoldDB" id="A0A8J3AM01"/>
<comment type="caution">
    <text evidence="8">The sequence shown here is derived from an EMBL/GenBank/DDBJ whole genome shotgun (WGS) entry which is preliminary data.</text>
</comment>
<accession>A0A8J3AM01</accession>
<dbReference type="GO" id="GO:0046872">
    <property type="term" value="F:metal ion binding"/>
    <property type="evidence" value="ECO:0007669"/>
    <property type="project" value="UniProtKB-KW"/>
</dbReference>
<dbReference type="RefSeq" id="WP_188379838.1">
    <property type="nucleotide sequence ID" value="NZ_BMDI01000001.1"/>
</dbReference>
<protein>
    <recommendedName>
        <fullName evidence="7">Cytochrome c domain-containing protein</fullName>
    </recommendedName>
</protein>
<evidence type="ECO:0000313" key="8">
    <source>
        <dbReference type="EMBL" id="GGI16933.1"/>
    </source>
</evidence>
<keyword evidence="6" id="KW-0812">Transmembrane</keyword>
<dbReference type="GO" id="GO:0009055">
    <property type="term" value="F:electron transfer activity"/>
    <property type="evidence" value="ECO:0007669"/>
    <property type="project" value="InterPro"/>
</dbReference>
<keyword evidence="3 4" id="KW-0408">Iron</keyword>
<proteinExistence type="predicted"/>
<dbReference type="Gene3D" id="1.10.760.10">
    <property type="entry name" value="Cytochrome c-like domain"/>
    <property type="match status" value="1"/>
</dbReference>
<keyword evidence="6" id="KW-1133">Transmembrane helix</keyword>
<dbReference type="InterPro" id="IPR036909">
    <property type="entry name" value="Cyt_c-like_dom_sf"/>
</dbReference>
<evidence type="ECO:0000256" key="6">
    <source>
        <dbReference type="SAM" id="Phobius"/>
    </source>
</evidence>
<evidence type="ECO:0000313" key="9">
    <source>
        <dbReference type="Proteomes" id="UP000642180"/>
    </source>
</evidence>
<evidence type="ECO:0000256" key="4">
    <source>
        <dbReference type="PROSITE-ProRule" id="PRU00433"/>
    </source>
</evidence>
<dbReference type="Pfam" id="PF13442">
    <property type="entry name" value="Cytochrome_CBB3"/>
    <property type="match status" value="1"/>
</dbReference>
<feature type="region of interest" description="Disordered" evidence="5">
    <location>
        <begin position="161"/>
        <end position="182"/>
    </location>
</feature>
<feature type="transmembrane region" description="Helical" evidence="6">
    <location>
        <begin position="6"/>
        <end position="30"/>
    </location>
</feature>
<dbReference type="SUPFAM" id="SSF46626">
    <property type="entry name" value="Cytochrome c"/>
    <property type="match status" value="1"/>
</dbReference>
<dbReference type="InterPro" id="IPR009056">
    <property type="entry name" value="Cyt_c-like_dom"/>
</dbReference>
<evidence type="ECO:0000259" key="7">
    <source>
        <dbReference type="PROSITE" id="PS51007"/>
    </source>
</evidence>
<gene>
    <name evidence="8" type="ORF">GCM10008066_06440</name>
</gene>
<evidence type="ECO:0000256" key="2">
    <source>
        <dbReference type="ARBA" id="ARBA00022723"/>
    </source>
</evidence>
<sequence length="182" mass="20095">MTVLKTLISVVVIAIVALLIFVYSGVYNVAADEPHLSVIRWAMETTRSNSVKRRDDSVTLPADWNSLQRVEQGAKSYAAMCQICHLAPGVEPTAIHKGLNPRPPRLSEEMSHHSPENLFWIVKHGIKMTGMPAWGVSHNDEELWGIVAFLKKLPEVSAQEYKAMSQSTSSGHGQDHGHSSSK</sequence>
<reference evidence="9" key="1">
    <citation type="journal article" date="2019" name="Int. J. Syst. Evol. Microbiol.">
        <title>The Global Catalogue of Microorganisms (GCM) 10K type strain sequencing project: providing services to taxonomists for standard genome sequencing and annotation.</title>
        <authorList>
            <consortium name="The Broad Institute Genomics Platform"/>
            <consortium name="The Broad Institute Genome Sequencing Center for Infectious Disease"/>
            <person name="Wu L."/>
            <person name="Ma J."/>
        </authorList>
    </citation>
    <scope>NUCLEOTIDE SEQUENCE [LARGE SCALE GENOMIC DNA]</scope>
    <source>
        <strain evidence="9">CCM 2767</strain>
    </source>
</reference>
<feature type="domain" description="Cytochrome c" evidence="7">
    <location>
        <begin position="68"/>
        <end position="154"/>
    </location>
</feature>
<organism evidence="8 9">
    <name type="scientific">Oxalicibacterium faecigallinarum</name>
    <dbReference type="NCBI Taxonomy" id="573741"/>
    <lineage>
        <taxon>Bacteria</taxon>
        <taxon>Pseudomonadati</taxon>
        <taxon>Pseudomonadota</taxon>
        <taxon>Betaproteobacteria</taxon>
        <taxon>Burkholderiales</taxon>
        <taxon>Oxalobacteraceae</taxon>
        <taxon>Oxalicibacterium</taxon>
    </lineage>
</organism>
<evidence type="ECO:0000256" key="5">
    <source>
        <dbReference type="SAM" id="MobiDB-lite"/>
    </source>
</evidence>
<keyword evidence="9" id="KW-1185">Reference proteome</keyword>